<name>M8A4Z2_TRIUA</name>
<evidence type="ECO:0000256" key="1">
    <source>
        <dbReference type="SAM" id="MobiDB-lite"/>
    </source>
</evidence>
<proteinExistence type="predicted"/>
<protein>
    <submittedName>
        <fullName evidence="2">Uncharacterized protein</fullName>
    </submittedName>
</protein>
<gene>
    <name evidence="2" type="ORF">TRIUR3_30784</name>
</gene>
<reference evidence="2" key="1">
    <citation type="journal article" date="2013" name="Nature">
        <title>Draft genome of the wheat A-genome progenitor Triticum urartu.</title>
        <authorList>
            <person name="Ling H.Q."/>
            <person name="Zhao S."/>
            <person name="Liu D."/>
            <person name="Wang J."/>
            <person name="Sun H."/>
            <person name="Zhang C."/>
            <person name="Fan H."/>
            <person name="Li D."/>
            <person name="Dong L."/>
            <person name="Tao Y."/>
            <person name="Gao C."/>
            <person name="Wu H."/>
            <person name="Li Y."/>
            <person name="Cui Y."/>
            <person name="Guo X."/>
            <person name="Zheng S."/>
            <person name="Wang B."/>
            <person name="Yu K."/>
            <person name="Liang Q."/>
            <person name="Yang W."/>
            <person name="Lou X."/>
            <person name="Chen J."/>
            <person name="Feng M."/>
            <person name="Jian J."/>
            <person name="Zhang X."/>
            <person name="Luo G."/>
            <person name="Jiang Y."/>
            <person name="Liu J."/>
            <person name="Wang Z."/>
            <person name="Sha Y."/>
            <person name="Zhang B."/>
            <person name="Wu H."/>
            <person name="Tang D."/>
            <person name="Shen Q."/>
            <person name="Xue P."/>
            <person name="Zou S."/>
            <person name="Wang X."/>
            <person name="Liu X."/>
            <person name="Wang F."/>
            <person name="Yang Y."/>
            <person name="An X."/>
            <person name="Dong Z."/>
            <person name="Zhang K."/>
            <person name="Zhang X."/>
            <person name="Luo M.C."/>
            <person name="Dvorak J."/>
            <person name="Tong Y."/>
            <person name="Wang J."/>
            <person name="Yang H."/>
            <person name="Li Z."/>
            <person name="Wang D."/>
            <person name="Zhang A."/>
            <person name="Wang J."/>
        </authorList>
    </citation>
    <scope>NUCLEOTIDE SEQUENCE</scope>
</reference>
<dbReference type="STRING" id="4572.M8A4Z2"/>
<organism evidence="2">
    <name type="scientific">Triticum urartu</name>
    <name type="common">Red wild einkorn</name>
    <name type="synonym">Crithodium urartu</name>
    <dbReference type="NCBI Taxonomy" id="4572"/>
    <lineage>
        <taxon>Eukaryota</taxon>
        <taxon>Viridiplantae</taxon>
        <taxon>Streptophyta</taxon>
        <taxon>Embryophyta</taxon>
        <taxon>Tracheophyta</taxon>
        <taxon>Spermatophyta</taxon>
        <taxon>Magnoliopsida</taxon>
        <taxon>Liliopsida</taxon>
        <taxon>Poales</taxon>
        <taxon>Poaceae</taxon>
        <taxon>BOP clade</taxon>
        <taxon>Pooideae</taxon>
        <taxon>Triticodae</taxon>
        <taxon>Triticeae</taxon>
        <taxon>Triticinae</taxon>
        <taxon>Triticum</taxon>
    </lineage>
</organism>
<dbReference type="AlphaFoldDB" id="M8A4Z2"/>
<sequence length="112" mass="12547">MALSNDVVTRAVFGGKFSQQGEYLCELDKAFKLLGGFYLVDLFPSSRLVRWLSNGERQMKKSCGRGGEERLLGTSHAVMWVERGGMVHTLGPGSSSKRRKRRRRMRGLSAPL</sequence>
<evidence type="ECO:0000313" key="2">
    <source>
        <dbReference type="EMBL" id="EMS55499.1"/>
    </source>
</evidence>
<dbReference type="EMBL" id="KD169541">
    <property type="protein sequence ID" value="EMS55499.1"/>
    <property type="molecule type" value="Genomic_DNA"/>
</dbReference>
<feature type="region of interest" description="Disordered" evidence="1">
    <location>
        <begin position="88"/>
        <end position="112"/>
    </location>
</feature>
<accession>M8A4Z2</accession>
<feature type="compositionally biased region" description="Basic residues" evidence="1">
    <location>
        <begin position="96"/>
        <end position="106"/>
    </location>
</feature>